<dbReference type="EMBL" id="BANB01001125">
    <property type="protein sequence ID" value="GAN78561.1"/>
    <property type="molecule type" value="Genomic_DNA"/>
</dbReference>
<evidence type="ECO:0000256" key="1">
    <source>
        <dbReference type="SAM" id="MobiDB-lite"/>
    </source>
</evidence>
<feature type="region of interest" description="Disordered" evidence="1">
    <location>
        <begin position="1"/>
        <end position="59"/>
    </location>
</feature>
<comment type="caution">
    <text evidence="2">The sequence shown here is derived from an EMBL/GenBank/DDBJ whole genome shotgun (WGS) entry which is preliminary data.</text>
</comment>
<name>A0A0D6PB25_9PROT</name>
<reference evidence="2 3" key="1">
    <citation type="submission" date="2012-11" db="EMBL/GenBank/DDBJ databases">
        <title>Whole genome sequence of Acidisphaera rubrifaciens HS-AP3.</title>
        <authorList>
            <person name="Azuma Y."/>
            <person name="Higashiura N."/>
            <person name="Hirakawa H."/>
            <person name="Matsushita K."/>
        </authorList>
    </citation>
    <scope>NUCLEOTIDE SEQUENCE [LARGE SCALE GENOMIC DNA]</scope>
    <source>
        <strain evidence="2 3">HS-AP3</strain>
    </source>
</reference>
<organism evidence="2 3">
    <name type="scientific">Acidisphaera rubrifaciens HS-AP3</name>
    <dbReference type="NCBI Taxonomy" id="1231350"/>
    <lineage>
        <taxon>Bacteria</taxon>
        <taxon>Pseudomonadati</taxon>
        <taxon>Pseudomonadota</taxon>
        <taxon>Alphaproteobacteria</taxon>
        <taxon>Acetobacterales</taxon>
        <taxon>Acetobacteraceae</taxon>
        <taxon>Acidisphaera</taxon>
    </lineage>
</organism>
<gene>
    <name evidence="2" type="ORF">Asru_1138_01</name>
</gene>
<accession>A0A0D6PB25</accession>
<evidence type="ECO:0000313" key="2">
    <source>
        <dbReference type="EMBL" id="GAN78561.1"/>
    </source>
</evidence>
<keyword evidence="3" id="KW-1185">Reference proteome</keyword>
<dbReference type="AlphaFoldDB" id="A0A0D6PB25"/>
<sequence>MRRSWGRVGTFRLGPGASRTTCVPIAPPRAMTPRQIGADGSGWLPPFRHSDAAPGSVRT</sequence>
<proteinExistence type="predicted"/>
<evidence type="ECO:0000313" key="3">
    <source>
        <dbReference type="Proteomes" id="UP000032680"/>
    </source>
</evidence>
<protein>
    <submittedName>
        <fullName evidence="2">Uncharacterized protein</fullName>
    </submittedName>
</protein>
<dbReference type="Proteomes" id="UP000032680">
    <property type="component" value="Unassembled WGS sequence"/>
</dbReference>